<proteinExistence type="predicted"/>
<sequence length="69" mass="7326">MDARDLRSFSTLTTQVTRDEQPPLISLLHHRGPGGRGLRAEGLIGIPVGSGRTGPDTPASLSFGDGRWS</sequence>
<accession>A0A4Z2ENF6</accession>
<gene>
    <name evidence="2" type="ORF">EYF80_059938</name>
</gene>
<evidence type="ECO:0000313" key="2">
    <source>
        <dbReference type="EMBL" id="TNN29912.1"/>
    </source>
</evidence>
<dbReference type="Proteomes" id="UP000314294">
    <property type="component" value="Unassembled WGS sequence"/>
</dbReference>
<reference evidence="2 3" key="1">
    <citation type="submission" date="2019-03" db="EMBL/GenBank/DDBJ databases">
        <title>First draft genome of Liparis tanakae, snailfish: a comprehensive survey of snailfish specific genes.</title>
        <authorList>
            <person name="Kim W."/>
            <person name="Song I."/>
            <person name="Jeong J.-H."/>
            <person name="Kim D."/>
            <person name="Kim S."/>
            <person name="Ryu S."/>
            <person name="Song J.Y."/>
            <person name="Lee S.K."/>
        </authorList>
    </citation>
    <scope>NUCLEOTIDE SEQUENCE [LARGE SCALE GENOMIC DNA]</scope>
    <source>
        <tissue evidence="2">Muscle</tissue>
    </source>
</reference>
<name>A0A4Z2ENF6_9TELE</name>
<feature type="region of interest" description="Disordered" evidence="1">
    <location>
        <begin position="46"/>
        <end position="69"/>
    </location>
</feature>
<evidence type="ECO:0000256" key="1">
    <source>
        <dbReference type="SAM" id="MobiDB-lite"/>
    </source>
</evidence>
<evidence type="ECO:0000313" key="3">
    <source>
        <dbReference type="Proteomes" id="UP000314294"/>
    </source>
</evidence>
<comment type="caution">
    <text evidence="2">The sequence shown here is derived from an EMBL/GenBank/DDBJ whole genome shotgun (WGS) entry which is preliminary data.</text>
</comment>
<protein>
    <submittedName>
        <fullName evidence="2">Uncharacterized protein</fullName>
    </submittedName>
</protein>
<dbReference type="AlphaFoldDB" id="A0A4Z2ENF6"/>
<keyword evidence="3" id="KW-1185">Reference proteome</keyword>
<dbReference type="EMBL" id="SRLO01005045">
    <property type="protein sequence ID" value="TNN29912.1"/>
    <property type="molecule type" value="Genomic_DNA"/>
</dbReference>
<organism evidence="2 3">
    <name type="scientific">Liparis tanakae</name>
    <name type="common">Tanaka's snailfish</name>
    <dbReference type="NCBI Taxonomy" id="230148"/>
    <lineage>
        <taxon>Eukaryota</taxon>
        <taxon>Metazoa</taxon>
        <taxon>Chordata</taxon>
        <taxon>Craniata</taxon>
        <taxon>Vertebrata</taxon>
        <taxon>Euteleostomi</taxon>
        <taxon>Actinopterygii</taxon>
        <taxon>Neopterygii</taxon>
        <taxon>Teleostei</taxon>
        <taxon>Neoteleostei</taxon>
        <taxon>Acanthomorphata</taxon>
        <taxon>Eupercaria</taxon>
        <taxon>Perciformes</taxon>
        <taxon>Cottioidei</taxon>
        <taxon>Cottales</taxon>
        <taxon>Liparidae</taxon>
        <taxon>Liparis</taxon>
    </lineage>
</organism>